<dbReference type="FunFam" id="4.10.70.10:FF:000001">
    <property type="entry name" value="Disintegrin and metalloproteinase domain-containing protein 22"/>
    <property type="match status" value="1"/>
</dbReference>
<dbReference type="GO" id="GO:0004222">
    <property type="term" value="F:metalloendopeptidase activity"/>
    <property type="evidence" value="ECO:0007669"/>
    <property type="project" value="InterPro"/>
</dbReference>
<keyword evidence="1 3" id="KW-1015">Disulfide bond</keyword>
<dbReference type="InterPro" id="IPR006586">
    <property type="entry name" value="ADAM_Cys-rich"/>
</dbReference>
<dbReference type="PANTHER" id="PTHR11905:SF112">
    <property type="entry name" value="DISINTEGRIN AND METALLOPROTEINASE DOMAIN-CONTAINING PROTEIN 12"/>
    <property type="match status" value="1"/>
</dbReference>
<evidence type="ECO:0000313" key="6">
    <source>
        <dbReference type="Ensembl" id="ENSAMXP00000039137.1"/>
    </source>
</evidence>
<organism evidence="6 7">
    <name type="scientific">Astyanax mexicanus</name>
    <name type="common">Blind cave fish</name>
    <name type="synonym">Astyanax fasciatus mexicanus</name>
    <dbReference type="NCBI Taxonomy" id="7994"/>
    <lineage>
        <taxon>Eukaryota</taxon>
        <taxon>Metazoa</taxon>
        <taxon>Chordata</taxon>
        <taxon>Craniata</taxon>
        <taxon>Vertebrata</taxon>
        <taxon>Euteleostomi</taxon>
        <taxon>Actinopterygii</taxon>
        <taxon>Neopterygii</taxon>
        <taxon>Teleostei</taxon>
        <taxon>Ostariophysi</taxon>
        <taxon>Characiformes</taxon>
        <taxon>Characoidei</taxon>
        <taxon>Acestrorhamphidae</taxon>
        <taxon>Acestrorhamphinae</taxon>
        <taxon>Astyanax</taxon>
    </lineage>
</organism>
<reference evidence="7" key="1">
    <citation type="submission" date="2013-03" db="EMBL/GenBank/DDBJ databases">
        <authorList>
            <person name="Jeffery W."/>
            <person name="Warren W."/>
            <person name="Wilson R.K."/>
        </authorList>
    </citation>
    <scope>NUCLEOTIDE SEQUENCE</scope>
    <source>
        <strain evidence="7">female</strain>
    </source>
</reference>
<evidence type="ECO:0000256" key="2">
    <source>
        <dbReference type="PROSITE-ProRule" id="PRU00068"/>
    </source>
</evidence>
<feature type="disulfide bond" evidence="2">
    <location>
        <begin position="317"/>
        <end position="337"/>
    </location>
</feature>
<evidence type="ECO:0000256" key="3">
    <source>
        <dbReference type="PROSITE-ProRule" id="PRU00276"/>
    </source>
</evidence>
<feature type="domain" description="Peptidase M12B" evidence="5">
    <location>
        <begin position="88"/>
        <end position="251"/>
    </location>
</feature>
<dbReference type="PROSITE" id="PS50215">
    <property type="entry name" value="ADAM_MEPRO"/>
    <property type="match status" value="1"/>
</dbReference>
<feature type="active site" evidence="3">
    <location>
        <position position="186"/>
    </location>
</feature>
<proteinExistence type="predicted"/>
<evidence type="ECO:0000259" key="5">
    <source>
        <dbReference type="PROSITE" id="PS50215"/>
    </source>
</evidence>
<protein>
    <submittedName>
        <fullName evidence="6">ADAM metallopeptidase domain 12</fullName>
    </submittedName>
</protein>
<feature type="binding site" evidence="3">
    <location>
        <position position="195"/>
    </location>
    <ligand>
        <name>Zn(2+)</name>
        <dbReference type="ChEBI" id="CHEBI:29105"/>
        <note>catalytic</note>
    </ligand>
</feature>
<dbReference type="InterPro" id="IPR024079">
    <property type="entry name" value="MetalloPept_cat_dom_sf"/>
</dbReference>
<reference evidence="6" key="4">
    <citation type="submission" date="2025-09" db="UniProtKB">
        <authorList>
            <consortium name="Ensembl"/>
        </authorList>
    </citation>
    <scope>IDENTIFICATION</scope>
</reference>
<evidence type="ECO:0000256" key="1">
    <source>
        <dbReference type="ARBA" id="ARBA00023157"/>
    </source>
</evidence>
<dbReference type="GeneTree" id="ENSGT00940000155495"/>
<dbReference type="SUPFAM" id="SSF55486">
    <property type="entry name" value="Metalloproteases ('zincins'), catalytic domain"/>
    <property type="match status" value="1"/>
</dbReference>
<evidence type="ECO:0000313" key="7">
    <source>
        <dbReference type="Proteomes" id="UP000018467"/>
    </source>
</evidence>
<feature type="binding site" evidence="3">
    <location>
        <position position="189"/>
    </location>
    <ligand>
        <name>Zn(2+)</name>
        <dbReference type="ChEBI" id="CHEBI:29105"/>
        <note>catalytic</note>
    </ligand>
</feature>
<dbReference type="Gene3D" id="3.40.390.10">
    <property type="entry name" value="Collagenase (Catalytic Domain)"/>
    <property type="match status" value="1"/>
</dbReference>
<accession>A0A3B1J9Z5</accession>
<dbReference type="InterPro" id="IPR018358">
    <property type="entry name" value="Disintegrin_CS"/>
</dbReference>
<dbReference type="Pfam" id="PF01421">
    <property type="entry name" value="Reprolysin"/>
    <property type="match status" value="1"/>
</dbReference>
<keyword evidence="3" id="KW-0479">Metal-binding</keyword>
<dbReference type="Ensembl" id="ENSAMXT00000031210.1">
    <property type="protein sequence ID" value="ENSAMXP00000039137.1"/>
    <property type="gene ID" value="ENSAMXG00000007834.2"/>
</dbReference>
<dbReference type="PANTHER" id="PTHR11905">
    <property type="entry name" value="ADAM A DISINTEGRIN AND METALLOPROTEASE DOMAIN"/>
    <property type="match status" value="1"/>
</dbReference>
<dbReference type="PRINTS" id="PR00289">
    <property type="entry name" value="DISINTEGRIN"/>
</dbReference>
<feature type="domain" description="Disintegrin" evidence="4">
    <location>
        <begin position="259"/>
        <end position="345"/>
    </location>
</feature>
<name>A0A3B1J9Z5_ASTMX</name>
<dbReference type="SUPFAM" id="SSF57552">
    <property type="entry name" value="Blood coagulation inhibitor (disintegrin)"/>
    <property type="match status" value="1"/>
</dbReference>
<feature type="binding site" evidence="3">
    <location>
        <position position="185"/>
    </location>
    <ligand>
        <name>Zn(2+)</name>
        <dbReference type="ChEBI" id="CHEBI:29105"/>
        <note>catalytic</note>
    </ligand>
</feature>
<dbReference type="Gene3D" id="4.10.70.10">
    <property type="entry name" value="Disintegrin domain"/>
    <property type="match status" value="1"/>
</dbReference>
<keyword evidence="3" id="KW-0862">Zinc</keyword>
<dbReference type="Proteomes" id="UP000018467">
    <property type="component" value="Unassembled WGS sequence"/>
</dbReference>
<sequence length="480" mass="53012">MFYSLRSSAQGFKSVNSSLLKSSFSFLFLSLSLSLSLFISFNSAHSSLSYPRLFTPCFPLLLQHKRHAQSNTKYVELIIVADNREVRNQKYSSAVSLALNIRVALVGLEVWSDSDKCPVTQDPFTTLHEFLDWRKLKLLPQKPHDNAQLIRSGEHGLIREFTGVMCPWILVQSEMKNKSAVTLAHELGHNFGMNHDTPERGCGCRVTAERGGCIMTPSTGYPFPTVFSSCSKKDLLGSLEKGVGMCLFNMPEVKVLYGGQKCGNGYVEEGEECDCGDLEECVNPCCNSSTCTLKGNAVCAHGQCCEDCQLKPAGTPCRESSNWCDLPEFCTGSDPHCPPNVYLHDGHTCHSVDGHCYNGICQTHEQQCITLWGQGDVYVNVGGVNIKIQCNSLCFPFDFICKNHKVKYVPVWFFRDAKCGKIQCQGGEGGRILCRGTHVYLGDDMPDPGLVLTGTKCGEDMVRETENIIININMLSGVTV</sequence>
<dbReference type="InterPro" id="IPR001762">
    <property type="entry name" value="Disintegrin_dom"/>
</dbReference>
<dbReference type="Pfam" id="PF08516">
    <property type="entry name" value="ADAM_CR"/>
    <property type="match status" value="1"/>
</dbReference>
<evidence type="ECO:0000259" key="4">
    <source>
        <dbReference type="PROSITE" id="PS50214"/>
    </source>
</evidence>
<reference evidence="7" key="2">
    <citation type="journal article" date="2014" name="Nat. Commun.">
        <title>The cavefish genome reveals candidate genes for eye loss.</title>
        <authorList>
            <person name="McGaugh S.E."/>
            <person name="Gross J.B."/>
            <person name="Aken B."/>
            <person name="Blin M."/>
            <person name="Borowsky R."/>
            <person name="Chalopin D."/>
            <person name="Hinaux H."/>
            <person name="Jeffery W.R."/>
            <person name="Keene A."/>
            <person name="Ma L."/>
            <person name="Minx P."/>
            <person name="Murphy D."/>
            <person name="O'Quin K.E."/>
            <person name="Retaux S."/>
            <person name="Rohner N."/>
            <person name="Searle S.M."/>
            <person name="Stahl B.A."/>
            <person name="Tabin C."/>
            <person name="Volff J.N."/>
            <person name="Yoshizawa M."/>
            <person name="Warren W.C."/>
        </authorList>
    </citation>
    <scope>NUCLEOTIDE SEQUENCE [LARGE SCALE GENOMIC DNA]</scope>
    <source>
        <strain evidence="7">female</strain>
    </source>
</reference>
<dbReference type="SMART" id="SM00608">
    <property type="entry name" value="ACR"/>
    <property type="match status" value="1"/>
</dbReference>
<dbReference type="InterPro" id="IPR001590">
    <property type="entry name" value="Peptidase_M12B"/>
</dbReference>
<dbReference type="GO" id="GO:0046872">
    <property type="term" value="F:metal ion binding"/>
    <property type="evidence" value="ECO:0007669"/>
    <property type="project" value="UniProtKB-KW"/>
</dbReference>
<dbReference type="PROSITE" id="PS50214">
    <property type="entry name" value="DISINTEGRIN_2"/>
    <property type="match status" value="1"/>
</dbReference>
<dbReference type="Pfam" id="PF00200">
    <property type="entry name" value="Disintegrin"/>
    <property type="match status" value="1"/>
</dbReference>
<dbReference type="GO" id="GO:0006508">
    <property type="term" value="P:proteolysis"/>
    <property type="evidence" value="ECO:0007669"/>
    <property type="project" value="InterPro"/>
</dbReference>
<feature type="disulfide bond" evidence="3">
    <location>
        <begin position="166"/>
        <end position="246"/>
    </location>
</feature>
<keyword evidence="7" id="KW-1185">Reference proteome</keyword>
<dbReference type="PROSITE" id="PS00427">
    <property type="entry name" value="DISINTEGRIN_1"/>
    <property type="match status" value="1"/>
</dbReference>
<dbReference type="CDD" id="cd04269">
    <property type="entry name" value="ZnMc_adamalysin_II_like"/>
    <property type="match status" value="1"/>
</dbReference>
<dbReference type="InterPro" id="IPR034027">
    <property type="entry name" value="Reprolysin_adamalysin"/>
</dbReference>
<dbReference type="SMART" id="SM00050">
    <property type="entry name" value="DISIN"/>
    <property type="match status" value="1"/>
</dbReference>
<dbReference type="AlphaFoldDB" id="A0A3B1J9Z5"/>
<dbReference type="Bgee" id="ENSAMXG00000007834">
    <property type="expression patterns" value="Expressed in muscle tissue and 12 other cell types or tissues"/>
</dbReference>
<comment type="caution">
    <text evidence="3">Lacks conserved residue(s) required for the propagation of feature annotation.</text>
</comment>
<dbReference type="InterPro" id="IPR036436">
    <property type="entry name" value="Disintegrin_dom_sf"/>
</dbReference>
<reference evidence="6" key="3">
    <citation type="submission" date="2025-08" db="UniProtKB">
        <authorList>
            <consortium name="Ensembl"/>
        </authorList>
    </citation>
    <scope>IDENTIFICATION</scope>
</reference>